<dbReference type="EMBL" id="MDYQ01000017">
    <property type="protein sequence ID" value="PRP87820.1"/>
    <property type="molecule type" value="Genomic_DNA"/>
</dbReference>
<proteinExistence type="predicted"/>
<keyword evidence="2" id="KW-1185">Reference proteome</keyword>
<sequence>MRFFRGNGYKAGYDGSQRRWASTQSEYQRALSKRGPNPKLFLVAGFLIGGKLIYDGTNMYDVYQSTSTHSQRVTANWDFFMKDIMKAVQGDQMKAILDQPTISSKRNLDTEVHYSVVPSLEQYSLLLNADVKMTAHVVGKEHGEAQVHAKSHYINGQWTRDSLTVEHKGKVLSRKEYTSNV</sequence>
<name>A0A2P6NV63_9EUKA</name>
<gene>
    <name evidence="1" type="ORF">PROFUN_04294</name>
</gene>
<dbReference type="AlphaFoldDB" id="A0A2P6NV63"/>
<protein>
    <submittedName>
        <fullName evidence="1">Uncharacterized protein</fullName>
    </submittedName>
</protein>
<organism evidence="1 2">
    <name type="scientific">Planoprotostelium fungivorum</name>
    <dbReference type="NCBI Taxonomy" id="1890364"/>
    <lineage>
        <taxon>Eukaryota</taxon>
        <taxon>Amoebozoa</taxon>
        <taxon>Evosea</taxon>
        <taxon>Variosea</taxon>
        <taxon>Cavosteliida</taxon>
        <taxon>Cavosteliaceae</taxon>
        <taxon>Planoprotostelium</taxon>
    </lineage>
</organism>
<comment type="caution">
    <text evidence="1">The sequence shown here is derived from an EMBL/GenBank/DDBJ whole genome shotgun (WGS) entry which is preliminary data.</text>
</comment>
<evidence type="ECO:0000313" key="1">
    <source>
        <dbReference type="EMBL" id="PRP87820.1"/>
    </source>
</evidence>
<accession>A0A2P6NV63</accession>
<reference evidence="1 2" key="1">
    <citation type="journal article" date="2018" name="Genome Biol. Evol.">
        <title>Multiple Roots of Fruiting Body Formation in Amoebozoa.</title>
        <authorList>
            <person name="Hillmann F."/>
            <person name="Forbes G."/>
            <person name="Novohradska S."/>
            <person name="Ferling I."/>
            <person name="Riege K."/>
            <person name="Groth M."/>
            <person name="Westermann M."/>
            <person name="Marz M."/>
            <person name="Spaller T."/>
            <person name="Winckler T."/>
            <person name="Schaap P."/>
            <person name="Glockner G."/>
        </authorList>
    </citation>
    <scope>NUCLEOTIDE SEQUENCE [LARGE SCALE GENOMIC DNA]</scope>
    <source>
        <strain evidence="1 2">Jena</strain>
    </source>
</reference>
<dbReference type="InParanoid" id="A0A2P6NV63"/>
<evidence type="ECO:0000313" key="2">
    <source>
        <dbReference type="Proteomes" id="UP000241769"/>
    </source>
</evidence>
<dbReference type="Proteomes" id="UP000241769">
    <property type="component" value="Unassembled WGS sequence"/>
</dbReference>